<evidence type="ECO:0000256" key="9">
    <source>
        <dbReference type="HAMAP-Rule" id="MF_00336"/>
    </source>
</evidence>
<comment type="caution">
    <text evidence="10">The sequence shown here is derived from an EMBL/GenBank/DDBJ whole genome shotgun (WGS) entry which is preliminary data.</text>
</comment>
<keyword evidence="4 9" id="KW-0547">Nucleotide-binding</keyword>
<feature type="binding site" evidence="9">
    <location>
        <position position="16"/>
    </location>
    <ligand>
        <name>Mg(2+)</name>
        <dbReference type="ChEBI" id="CHEBI:18420"/>
    </ligand>
</feature>
<dbReference type="HAMAP" id="MF_00336">
    <property type="entry name" value="BioD"/>
    <property type="match status" value="1"/>
</dbReference>
<comment type="catalytic activity">
    <reaction evidence="9">
        <text>(7R,8S)-7,8-diammoniononanoate + CO2 + ATP = (4R,5S)-dethiobiotin + ADP + phosphate + 3 H(+)</text>
        <dbReference type="Rhea" id="RHEA:15805"/>
        <dbReference type="ChEBI" id="CHEBI:15378"/>
        <dbReference type="ChEBI" id="CHEBI:16526"/>
        <dbReference type="ChEBI" id="CHEBI:30616"/>
        <dbReference type="ChEBI" id="CHEBI:43474"/>
        <dbReference type="ChEBI" id="CHEBI:149469"/>
        <dbReference type="ChEBI" id="CHEBI:149473"/>
        <dbReference type="ChEBI" id="CHEBI:456216"/>
        <dbReference type="EC" id="6.3.3.3"/>
    </reaction>
</comment>
<keyword evidence="5 9" id="KW-0093">Biotin biosynthesis</keyword>
<dbReference type="Proteomes" id="UP000664554">
    <property type="component" value="Unassembled WGS sequence"/>
</dbReference>
<dbReference type="PANTHER" id="PTHR43210:SF2">
    <property type="entry name" value="ATP-DEPENDENT DETHIOBIOTIN SYNTHETASE BIOD 2"/>
    <property type="match status" value="1"/>
</dbReference>
<dbReference type="InterPro" id="IPR027417">
    <property type="entry name" value="P-loop_NTPase"/>
</dbReference>
<name>A0ABS3NQN9_9GAMM</name>
<protein>
    <recommendedName>
        <fullName evidence="9">ATP-dependent dethiobiotin synthetase BioD</fullName>
        <ecNumber evidence="9">6.3.3.3</ecNumber>
    </recommendedName>
    <alternativeName>
        <fullName evidence="9">DTB synthetase</fullName>
        <shortName evidence="9">DTBS</shortName>
    </alternativeName>
    <alternativeName>
        <fullName evidence="9">Dethiobiotin synthase</fullName>
    </alternativeName>
</protein>
<keyword evidence="7 9" id="KW-0460">Magnesium</keyword>
<evidence type="ECO:0000256" key="1">
    <source>
        <dbReference type="ARBA" id="ARBA00022490"/>
    </source>
</evidence>
<evidence type="ECO:0000256" key="3">
    <source>
        <dbReference type="ARBA" id="ARBA00022723"/>
    </source>
</evidence>
<comment type="cofactor">
    <cofactor evidence="9">
        <name>Mg(2+)</name>
        <dbReference type="ChEBI" id="CHEBI:18420"/>
    </cofactor>
</comment>
<dbReference type="GO" id="GO:0004141">
    <property type="term" value="F:dethiobiotin synthase activity"/>
    <property type="evidence" value="ECO:0007669"/>
    <property type="project" value="UniProtKB-EC"/>
</dbReference>
<evidence type="ECO:0000256" key="8">
    <source>
        <dbReference type="ARBA" id="ARBA00047386"/>
    </source>
</evidence>
<sequence length="230" mass="25294">MTVLFITGIDTDIGKTYATGYLAKLLQQKNPDNASTVITQKLVQTGCTGIAADLLKHRQMMALPLQKVDTNITTCPYVFAVPASPHLASKLEGCVIDVDKITEATQILLATYDTVLLEGAGGLMVPITEDVLIIDYIAEQGYPVVLVTSGRLGSINHTLLSLEALKQRNIPLHTLVYNHWQGEGVAEPQHKQASVDEQITDDTRLFLQRHLAAHYPQAKWLDLPNLKDNQ</sequence>
<keyword evidence="11" id="KW-1185">Reference proteome</keyword>
<keyword evidence="3 9" id="KW-0479">Metal-binding</keyword>
<organism evidence="10 11">
    <name type="scientific">Psychrobacter coccoides</name>
    <dbReference type="NCBI Taxonomy" id="2818440"/>
    <lineage>
        <taxon>Bacteria</taxon>
        <taxon>Pseudomonadati</taxon>
        <taxon>Pseudomonadota</taxon>
        <taxon>Gammaproteobacteria</taxon>
        <taxon>Moraxellales</taxon>
        <taxon>Moraxellaceae</taxon>
        <taxon>Psychrobacter</taxon>
    </lineage>
</organism>
<feature type="binding site" evidence="9">
    <location>
        <position position="118"/>
    </location>
    <ligand>
        <name>Mg(2+)</name>
        <dbReference type="ChEBI" id="CHEBI:18420"/>
    </ligand>
</feature>
<feature type="binding site" evidence="9">
    <location>
        <position position="229"/>
    </location>
    <ligand>
        <name>ATP</name>
        <dbReference type="ChEBI" id="CHEBI:30616"/>
    </ligand>
</feature>
<feature type="active site" evidence="9">
    <location>
        <position position="41"/>
    </location>
</feature>
<dbReference type="PANTHER" id="PTHR43210">
    <property type="entry name" value="DETHIOBIOTIN SYNTHETASE"/>
    <property type="match status" value="1"/>
</dbReference>
<feature type="binding site" evidence="9">
    <location>
        <position position="45"/>
    </location>
    <ligand>
        <name>substrate</name>
    </ligand>
</feature>
<dbReference type="InterPro" id="IPR004472">
    <property type="entry name" value="DTB_synth_BioD"/>
</dbReference>
<comment type="function">
    <text evidence="9">Catalyzes a mechanistically unusual reaction, the ATP-dependent insertion of CO2 between the N7 and N8 nitrogen atoms of 7,8-diaminopelargonic acid (DAPA, also called 7,8-diammoniononanoate) to form a ureido ring.</text>
</comment>
<comment type="catalytic activity">
    <reaction evidence="8">
        <text>(7R,8S)-8-amino-7-(carboxyamino)nonanoate + ATP = (4R,5S)-dethiobiotin + ADP + phosphate + H(+)</text>
        <dbReference type="Rhea" id="RHEA:63684"/>
        <dbReference type="ChEBI" id="CHEBI:15378"/>
        <dbReference type="ChEBI" id="CHEBI:30616"/>
        <dbReference type="ChEBI" id="CHEBI:43474"/>
        <dbReference type="ChEBI" id="CHEBI:149470"/>
        <dbReference type="ChEBI" id="CHEBI:149473"/>
        <dbReference type="ChEBI" id="CHEBI:456216"/>
    </reaction>
</comment>
<comment type="similarity">
    <text evidence="9">Belongs to the dethiobiotin synthetase family.</text>
</comment>
<feature type="binding site" evidence="9">
    <location>
        <position position="53"/>
    </location>
    <ligand>
        <name>Mg(2+)</name>
        <dbReference type="ChEBI" id="CHEBI:18420"/>
    </ligand>
</feature>
<keyword evidence="1 9" id="KW-0963">Cytoplasm</keyword>
<evidence type="ECO:0000256" key="7">
    <source>
        <dbReference type="ARBA" id="ARBA00022842"/>
    </source>
</evidence>
<feature type="binding site" evidence="9">
    <location>
        <begin position="178"/>
        <end position="179"/>
    </location>
    <ligand>
        <name>ATP</name>
        <dbReference type="ChEBI" id="CHEBI:30616"/>
    </ligand>
</feature>
<evidence type="ECO:0000256" key="6">
    <source>
        <dbReference type="ARBA" id="ARBA00022840"/>
    </source>
</evidence>
<keyword evidence="6 9" id="KW-0067">ATP-binding</keyword>
<evidence type="ECO:0000256" key="5">
    <source>
        <dbReference type="ARBA" id="ARBA00022756"/>
    </source>
</evidence>
<dbReference type="EC" id="6.3.3.3" evidence="9"/>
<accession>A0ABS3NQN9</accession>
<reference evidence="10 11" key="1">
    <citation type="submission" date="2021-03" db="EMBL/GenBank/DDBJ databases">
        <authorList>
            <person name="Shang D.-D."/>
            <person name="Du Z.-J."/>
            <person name="Chen G.-J."/>
        </authorList>
    </citation>
    <scope>NUCLEOTIDE SEQUENCE [LARGE SCALE GENOMIC DNA]</scope>
    <source>
        <strain evidence="10 11">F1192</strain>
    </source>
</reference>
<evidence type="ECO:0000256" key="2">
    <source>
        <dbReference type="ARBA" id="ARBA00022598"/>
    </source>
</evidence>
<evidence type="ECO:0000313" key="11">
    <source>
        <dbReference type="Proteomes" id="UP000664554"/>
    </source>
</evidence>
<gene>
    <name evidence="9 10" type="primary">bioD</name>
    <name evidence="10" type="ORF">J3492_10815</name>
</gene>
<dbReference type="PIRSF" id="PIRSF006755">
    <property type="entry name" value="DTB_synth"/>
    <property type="match status" value="1"/>
</dbReference>
<feature type="binding site" evidence="9">
    <location>
        <begin position="224"/>
        <end position="226"/>
    </location>
    <ligand>
        <name>ATP</name>
        <dbReference type="ChEBI" id="CHEBI:30616"/>
    </ligand>
</feature>
<dbReference type="Pfam" id="PF13500">
    <property type="entry name" value="AAA_26"/>
    <property type="match status" value="1"/>
</dbReference>
<feature type="binding site" evidence="9">
    <location>
        <begin position="12"/>
        <end position="17"/>
    </location>
    <ligand>
        <name>ATP</name>
        <dbReference type="ChEBI" id="CHEBI:30616"/>
    </ligand>
</feature>
<dbReference type="NCBIfam" id="TIGR00347">
    <property type="entry name" value="bioD"/>
    <property type="match status" value="1"/>
</dbReference>
<comment type="subunit">
    <text evidence="9">Homodimer.</text>
</comment>
<evidence type="ECO:0000313" key="10">
    <source>
        <dbReference type="EMBL" id="MBO1531698.1"/>
    </source>
</evidence>
<comment type="subcellular location">
    <subcellularLocation>
        <location evidence="9">Cytoplasm</location>
    </subcellularLocation>
</comment>
<keyword evidence="2 9" id="KW-0436">Ligase</keyword>
<dbReference type="Gene3D" id="3.40.50.300">
    <property type="entry name" value="P-loop containing nucleotide triphosphate hydrolases"/>
    <property type="match status" value="1"/>
</dbReference>
<proteinExistence type="inferred from homology"/>
<evidence type="ECO:0000256" key="4">
    <source>
        <dbReference type="ARBA" id="ARBA00022741"/>
    </source>
</evidence>
<feature type="binding site" evidence="9">
    <location>
        <begin position="118"/>
        <end position="121"/>
    </location>
    <ligand>
        <name>ATP</name>
        <dbReference type="ChEBI" id="CHEBI:30616"/>
    </ligand>
</feature>
<comment type="pathway">
    <text evidence="9">Cofactor biosynthesis; biotin biosynthesis; biotin from 7,8-diaminononanoate: step 1/2.</text>
</comment>
<dbReference type="EMBL" id="JAGBKM010000021">
    <property type="protein sequence ID" value="MBO1531698.1"/>
    <property type="molecule type" value="Genomic_DNA"/>
</dbReference>
<dbReference type="CDD" id="cd03109">
    <property type="entry name" value="DTBS"/>
    <property type="match status" value="1"/>
</dbReference>
<dbReference type="RefSeq" id="WP_207992065.1">
    <property type="nucleotide sequence ID" value="NZ_JAGBKM010000021.1"/>
</dbReference>
<dbReference type="SUPFAM" id="SSF52540">
    <property type="entry name" value="P-loop containing nucleoside triphosphate hydrolases"/>
    <property type="match status" value="1"/>
</dbReference>
<feature type="binding site" evidence="9">
    <location>
        <position position="53"/>
    </location>
    <ligand>
        <name>ATP</name>
        <dbReference type="ChEBI" id="CHEBI:30616"/>
    </ligand>
</feature>